<dbReference type="PROSITE" id="PS50089">
    <property type="entry name" value="ZF_RING_2"/>
    <property type="match status" value="1"/>
</dbReference>
<evidence type="ECO:0000313" key="20">
    <source>
        <dbReference type="Proteomes" id="UP001085076"/>
    </source>
</evidence>
<keyword evidence="8 16" id="KW-0863">Zinc-finger</keyword>
<evidence type="ECO:0000256" key="3">
    <source>
        <dbReference type="ARBA" id="ARBA00012483"/>
    </source>
</evidence>
<evidence type="ECO:0000256" key="9">
    <source>
        <dbReference type="ARBA" id="ARBA00022786"/>
    </source>
</evidence>
<keyword evidence="14" id="KW-0472">Membrane</keyword>
<evidence type="ECO:0000256" key="12">
    <source>
        <dbReference type="ARBA" id="ARBA00022989"/>
    </source>
</evidence>
<dbReference type="SMART" id="SM00184">
    <property type="entry name" value="RING"/>
    <property type="match status" value="1"/>
</dbReference>
<evidence type="ECO:0000256" key="17">
    <source>
        <dbReference type="SAM" id="MobiDB-lite"/>
    </source>
</evidence>
<evidence type="ECO:0000256" key="5">
    <source>
        <dbReference type="ARBA" id="ARBA00022679"/>
    </source>
</evidence>
<dbReference type="EMBL" id="JAGGNH010000001">
    <property type="protein sequence ID" value="KAJ0987678.1"/>
    <property type="molecule type" value="Genomic_DNA"/>
</dbReference>
<dbReference type="InterPro" id="IPR016482">
    <property type="entry name" value="SecG/Sec61-beta/Sbh"/>
</dbReference>
<evidence type="ECO:0000256" key="6">
    <source>
        <dbReference type="ARBA" id="ARBA00022692"/>
    </source>
</evidence>
<keyword evidence="20" id="KW-1185">Reference proteome</keyword>
<evidence type="ECO:0000256" key="2">
    <source>
        <dbReference type="ARBA" id="ARBA00006103"/>
    </source>
</evidence>
<dbReference type="Gene3D" id="3.30.40.10">
    <property type="entry name" value="Zinc/RING finger domain, C3HC4 (zinc finger)"/>
    <property type="match status" value="1"/>
</dbReference>
<comment type="caution">
    <text evidence="19">The sequence shown here is derived from an EMBL/GenBank/DDBJ whole genome shotgun (WGS) entry which is preliminary data.</text>
</comment>
<evidence type="ECO:0000259" key="18">
    <source>
        <dbReference type="PROSITE" id="PS50089"/>
    </source>
</evidence>
<dbReference type="GO" id="GO:0012505">
    <property type="term" value="C:endomembrane system"/>
    <property type="evidence" value="ECO:0007669"/>
    <property type="project" value="UniProtKB-SubCell"/>
</dbReference>
<evidence type="ECO:0000256" key="11">
    <source>
        <dbReference type="ARBA" id="ARBA00022927"/>
    </source>
</evidence>
<evidence type="ECO:0000256" key="10">
    <source>
        <dbReference type="ARBA" id="ARBA00022833"/>
    </source>
</evidence>
<comment type="similarity">
    <text evidence="2">Belongs to the SEC61-beta family.</text>
</comment>
<dbReference type="GO" id="GO:0008270">
    <property type="term" value="F:zinc ion binding"/>
    <property type="evidence" value="ECO:0007669"/>
    <property type="project" value="UniProtKB-KW"/>
</dbReference>
<evidence type="ECO:0000313" key="19">
    <source>
        <dbReference type="EMBL" id="KAJ0987678.1"/>
    </source>
</evidence>
<keyword evidence="6" id="KW-0812">Transmembrane</keyword>
<organism evidence="19 20">
    <name type="scientific">Dioscorea zingiberensis</name>
    <dbReference type="NCBI Taxonomy" id="325984"/>
    <lineage>
        <taxon>Eukaryota</taxon>
        <taxon>Viridiplantae</taxon>
        <taxon>Streptophyta</taxon>
        <taxon>Embryophyta</taxon>
        <taxon>Tracheophyta</taxon>
        <taxon>Spermatophyta</taxon>
        <taxon>Magnoliopsida</taxon>
        <taxon>Liliopsida</taxon>
        <taxon>Dioscoreales</taxon>
        <taxon>Dioscoreaceae</taxon>
        <taxon>Dioscorea</taxon>
    </lineage>
</organism>
<reference evidence="19" key="2">
    <citation type="journal article" date="2022" name="Hortic Res">
        <title>The genome of Dioscorea zingiberensis sheds light on the biosynthesis, origin and evolution of the medicinally important diosgenin saponins.</title>
        <authorList>
            <person name="Li Y."/>
            <person name="Tan C."/>
            <person name="Li Z."/>
            <person name="Guo J."/>
            <person name="Li S."/>
            <person name="Chen X."/>
            <person name="Wang C."/>
            <person name="Dai X."/>
            <person name="Yang H."/>
            <person name="Song W."/>
            <person name="Hou L."/>
            <person name="Xu J."/>
            <person name="Tong Z."/>
            <person name="Xu A."/>
            <person name="Yuan X."/>
            <person name="Wang W."/>
            <person name="Yang Q."/>
            <person name="Chen L."/>
            <person name="Sun Z."/>
            <person name="Wang K."/>
            <person name="Pan B."/>
            <person name="Chen J."/>
            <person name="Bao Y."/>
            <person name="Liu F."/>
            <person name="Qi X."/>
            <person name="Gang D.R."/>
            <person name="Wen J."/>
            <person name="Li J."/>
        </authorList>
    </citation>
    <scope>NUCLEOTIDE SEQUENCE</scope>
    <source>
        <strain evidence="19">Dzin_1.0</strain>
    </source>
</reference>
<name>A0A9D5HSW4_9LILI</name>
<evidence type="ECO:0000256" key="8">
    <source>
        <dbReference type="ARBA" id="ARBA00022771"/>
    </source>
</evidence>
<dbReference type="OrthoDB" id="8062037at2759"/>
<dbReference type="InterPro" id="IPR045191">
    <property type="entry name" value="MBR1/2-like"/>
</dbReference>
<evidence type="ECO:0000256" key="13">
    <source>
        <dbReference type="ARBA" id="ARBA00023010"/>
    </source>
</evidence>
<accession>A0A9D5HSW4</accession>
<dbReference type="GO" id="GO:0015031">
    <property type="term" value="P:protein transport"/>
    <property type="evidence" value="ECO:0007669"/>
    <property type="project" value="UniProtKB-KW"/>
</dbReference>
<keyword evidence="13" id="KW-0811">Translocation</keyword>
<dbReference type="InterPro" id="IPR001841">
    <property type="entry name" value="Znf_RING"/>
</dbReference>
<feature type="region of interest" description="Disordered" evidence="17">
    <location>
        <begin position="1"/>
        <end position="51"/>
    </location>
</feature>
<keyword evidence="5" id="KW-0808">Transferase</keyword>
<dbReference type="Proteomes" id="UP001085076">
    <property type="component" value="Miscellaneous, Linkage group lg01"/>
</dbReference>
<gene>
    <name evidence="19" type="ORF">J5N97_006034</name>
</gene>
<dbReference type="SUPFAM" id="SSF57850">
    <property type="entry name" value="RING/U-box"/>
    <property type="match status" value="1"/>
</dbReference>
<dbReference type="PANTHER" id="PTHR22937">
    <property type="entry name" value="E3 UBIQUITIN-PROTEIN LIGASE RNF165"/>
    <property type="match status" value="1"/>
</dbReference>
<evidence type="ECO:0000256" key="14">
    <source>
        <dbReference type="ARBA" id="ARBA00023136"/>
    </source>
</evidence>
<feature type="compositionally biased region" description="Low complexity" evidence="17">
    <location>
        <begin position="1"/>
        <end position="34"/>
    </location>
</feature>
<evidence type="ECO:0000256" key="4">
    <source>
        <dbReference type="ARBA" id="ARBA00022448"/>
    </source>
</evidence>
<comment type="subcellular location">
    <subcellularLocation>
        <location evidence="15">Endomembrane system</location>
        <topology evidence="15">Single-pass membrane protein</topology>
    </subcellularLocation>
</comment>
<evidence type="ECO:0000256" key="7">
    <source>
        <dbReference type="ARBA" id="ARBA00022723"/>
    </source>
</evidence>
<comment type="catalytic activity">
    <reaction evidence="1">
        <text>S-ubiquitinyl-[E2 ubiquitin-conjugating enzyme]-L-cysteine + [acceptor protein]-L-lysine = [E2 ubiquitin-conjugating enzyme]-L-cysteine + N(6)-ubiquitinyl-[acceptor protein]-L-lysine.</text>
        <dbReference type="EC" id="2.3.2.27"/>
    </reaction>
</comment>
<keyword evidence="9" id="KW-0833">Ubl conjugation pathway</keyword>
<feature type="compositionally biased region" description="Gly residues" evidence="17">
    <location>
        <begin position="41"/>
        <end position="51"/>
    </location>
</feature>
<dbReference type="InterPro" id="IPR013083">
    <property type="entry name" value="Znf_RING/FYVE/PHD"/>
</dbReference>
<feature type="domain" description="RING-type" evidence="18">
    <location>
        <begin position="598"/>
        <end position="639"/>
    </location>
</feature>
<keyword evidence="7" id="KW-0479">Metal-binding</keyword>
<reference evidence="19" key="1">
    <citation type="submission" date="2021-03" db="EMBL/GenBank/DDBJ databases">
        <authorList>
            <person name="Li Z."/>
            <person name="Yang C."/>
        </authorList>
    </citation>
    <scope>NUCLEOTIDE SEQUENCE</scope>
    <source>
        <strain evidence="19">Dzin_1.0</strain>
        <tissue evidence="19">Leaf</tissue>
    </source>
</reference>
<evidence type="ECO:0000256" key="16">
    <source>
        <dbReference type="PROSITE-ProRule" id="PRU00175"/>
    </source>
</evidence>
<keyword evidence="11" id="KW-0653">Protein transport</keyword>
<dbReference type="AlphaFoldDB" id="A0A9D5HSW4"/>
<keyword evidence="12" id="KW-1133">Transmembrane helix</keyword>
<evidence type="ECO:0000256" key="15">
    <source>
        <dbReference type="ARBA" id="ARBA00037847"/>
    </source>
</evidence>
<dbReference type="PANTHER" id="PTHR22937:SF65">
    <property type="entry name" value="E3 UBIQUITIN-PROTEIN LIGASE ARK2C"/>
    <property type="match status" value="1"/>
</dbReference>
<dbReference type="Pfam" id="PF03911">
    <property type="entry name" value="Sec61_beta"/>
    <property type="match status" value="1"/>
</dbReference>
<dbReference type="GO" id="GO:0061630">
    <property type="term" value="F:ubiquitin protein ligase activity"/>
    <property type="evidence" value="ECO:0007669"/>
    <property type="project" value="UniProtKB-EC"/>
</dbReference>
<protein>
    <recommendedName>
        <fullName evidence="3">RING-type E3 ubiquitin transferase</fullName>
        <ecNumber evidence="3">2.3.2.27</ecNumber>
    </recommendedName>
</protein>
<keyword evidence="4" id="KW-0813">Transport</keyword>
<sequence>MARGSSQSQTTSSAGGASRPATVGPRGSAAAAAGMRRRRVGGGGGGGGAGGFSGGGGSNMLRFYTDDAPGLKMSPTVVLVMSLCFIGSRSPIVKSQRGFNLGLVASRISSCRSEVIKSEERNNLGVDAKGIPRFCAVQSKANSVMSHQNWFYKHQMPEMDRDQLWNHYTSPRMWFENRPMVPPTEDVVRARNSTGCFNVPASIYDHGSSSSISEIPSHRPANREISHGFLHTPSAGNSSQLPPNYAHAPPQHRPLSCQHTVRDTGGRTNPQMENVRASYKRKSPAVHMISDQWTDSRYYGDGSCSLSISFNSSQPKAYSHSEYRPWDPIGRVPSHMVGNPGNVGEGFQRNVRSRYSHDSMLASNPAGGHIASNLPQHFLPVANVSSQSNYPPPVHQSILSSGRTNGFVGFDGRCHSNAISARHSSTPFPMCHTSAQSVPAGQNVFGQSTSGYTAMSSYQPTGVAATSEDNRWSGADAPYRHARPLSISEHRNERDGRVRSSYWRYNSSSCEESANRFRHRQFEGIMMDRSTFYEPNVFDEHWDMRLDIDNMSYEELLALEERIGNVSTGLSENSISSCLVEAKYSKQMRAGDDEDGKCAICLEEYEQEGHLGRLNCSHDFHFSCIKNWLLMKNVCPICKAPALADVTCKEK</sequence>
<dbReference type="Pfam" id="PF13639">
    <property type="entry name" value="zf-RING_2"/>
    <property type="match status" value="1"/>
</dbReference>
<keyword evidence="10" id="KW-0862">Zinc</keyword>
<dbReference type="EC" id="2.3.2.27" evidence="3"/>
<proteinExistence type="inferred from homology"/>
<evidence type="ECO:0000256" key="1">
    <source>
        <dbReference type="ARBA" id="ARBA00000900"/>
    </source>
</evidence>